<comment type="caution">
    <text evidence="2">The sequence shown here is derived from an EMBL/GenBank/DDBJ whole genome shotgun (WGS) entry which is preliminary data.</text>
</comment>
<keyword evidence="3" id="KW-1185">Reference proteome</keyword>
<evidence type="ECO:0000313" key="2">
    <source>
        <dbReference type="EMBL" id="MET3558708.1"/>
    </source>
</evidence>
<evidence type="ECO:0000313" key="3">
    <source>
        <dbReference type="Proteomes" id="UP001549122"/>
    </source>
</evidence>
<proteinExistence type="predicted"/>
<dbReference type="Gene3D" id="2.40.30.200">
    <property type="match status" value="1"/>
</dbReference>
<sequence>MDLLITKGNTSVKLSDYGLYNITVADGSPAISIDKRSVSGRNGNIYGGAVFTAKTIKISGRFSADNPRAVMEKQDELNGLLLDDEPFFITKMFPNKAGFYDFQVPGQTTGDLDVIRQPHTAWKYRYKVVTSSEIDFRFIGNSGQGLKYDISMTFTTTDLPFGMTIPKTLTLNGGAFDYAGTAKLSQLEWPFVVEMTADENQSGFYLEISGKRFEYSQVGNINPGDVFRLTGIETTKNQINVNAKTNYGYFVIAPNPQKRITYKTNFNGTIKLLNFVELYK</sequence>
<feature type="domain" description="Siphovirus-type tail component RIFT-related" evidence="1">
    <location>
        <begin position="12"/>
        <end position="145"/>
    </location>
</feature>
<organism evidence="2 3">
    <name type="scientific">Streptococcus rupicaprae</name>
    <dbReference type="NCBI Taxonomy" id="759619"/>
    <lineage>
        <taxon>Bacteria</taxon>
        <taxon>Bacillati</taxon>
        <taxon>Bacillota</taxon>
        <taxon>Bacilli</taxon>
        <taxon>Lactobacillales</taxon>
        <taxon>Streptococcaceae</taxon>
        <taxon>Streptococcus</taxon>
    </lineage>
</organism>
<protein>
    <recommendedName>
        <fullName evidence="1">Siphovirus-type tail component RIFT-related domain-containing protein</fullName>
    </recommendedName>
</protein>
<reference evidence="2 3" key="1">
    <citation type="submission" date="2024-06" db="EMBL/GenBank/DDBJ databases">
        <title>Genomic Encyclopedia of Type Strains, Phase IV (KMG-IV): sequencing the most valuable type-strain genomes for metagenomic binning, comparative biology and taxonomic classification.</title>
        <authorList>
            <person name="Goeker M."/>
        </authorList>
    </citation>
    <scope>NUCLEOTIDE SEQUENCE [LARGE SCALE GENOMIC DNA]</scope>
    <source>
        <strain evidence="2 3">DSM 28303</strain>
    </source>
</reference>
<dbReference type="RefSeq" id="WP_354365831.1">
    <property type="nucleotide sequence ID" value="NZ_JBEPLO010000021.1"/>
</dbReference>
<name>A0ABV2FJK6_9STRE</name>
<gene>
    <name evidence="2" type="ORF">ABID29_001834</name>
</gene>
<dbReference type="Proteomes" id="UP001549122">
    <property type="component" value="Unassembled WGS sequence"/>
</dbReference>
<dbReference type="InterPro" id="IPR008841">
    <property type="entry name" value="Siphovirus-type_tail_N"/>
</dbReference>
<evidence type="ECO:0000259" key="1">
    <source>
        <dbReference type="Pfam" id="PF05709"/>
    </source>
</evidence>
<accession>A0ABV2FJK6</accession>
<dbReference type="EMBL" id="JBEPLO010000021">
    <property type="protein sequence ID" value="MET3558708.1"/>
    <property type="molecule type" value="Genomic_DNA"/>
</dbReference>
<dbReference type="Pfam" id="PF05709">
    <property type="entry name" value="Sipho_tail"/>
    <property type="match status" value="1"/>
</dbReference>